<dbReference type="InterPro" id="IPR002871">
    <property type="entry name" value="NIF_FeS_clus_asmbl_NifU_N"/>
</dbReference>
<dbReference type="CDD" id="cd06664">
    <property type="entry name" value="IscU_like"/>
    <property type="match status" value="1"/>
</dbReference>
<dbReference type="SUPFAM" id="SSF82649">
    <property type="entry name" value="SufE/NifU"/>
    <property type="match status" value="1"/>
</dbReference>
<dbReference type="STRING" id="655353.SAMN04488056_11347"/>
<gene>
    <name evidence="1" type="ORF">SAMN04488056_11347</name>
</gene>
<proteinExistence type="predicted"/>
<dbReference type="GO" id="GO:0016226">
    <property type="term" value="P:iron-sulfur cluster assembly"/>
    <property type="evidence" value="ECO:0007669"/>
    <property type="project" value="InterPro"/>
</dbReference>
<accession>A0A1I5K639</accession>
<name>A0A1I5K639_9HYPH</name>
<protein>
    <submittedName>
        <fullName evidence="1">NifU homolog involved in Fe-S cluster formation</fullName>
    </submittedName>
</protein>
<dbReference type="GO" id="GO:0005506">
    <property type="term" value="F:iron ion binding"/>
    <property type="evidence" value="ECO:0007669"/>
    <property type="project" value="InterPro"/>
</dbReference>
<dbReference type="Gene3D" id="3.90.1010.10">
    <property type="match status" value="1"/>
</dbReference>
<evidence type="ECO:0000313" key="2">
    <source>
        <dbReference type="Proteomes" id="UP000199236"/>
    </source>
</evidence>
<dbReference type="EMBL" id="FOVR01000013">
    <property type="protein sequence ID" value="SFO80489.1"/>
    <property type="molecule type" value="Genomic_DNA"/>
</dbReference>
<dbReference type="Proteomes" id="UP000199236">
    <property type="component" value="Unassembled WGS sequence"/>
</dbReference>
<keyword evidence="2" id="KW-1185">Reference proteome</keyword>
<evidence type="ECO:0000313" key="1">
    <source>
        <dbReference type="EMBL" id="SFO80489.1"/>
    </source>
</evidence>
<dbReference type="GO" id="GO:0051536">
    <property type="term" value="F:iron-sulfur cluster binding"/>
    <property type="evidence" value="ECO:0007669"/>
    <property type="project" value="InterPro"/>
</dbReference>
<organism evidence="1 2">
    <name type="scientific">Cohaesibacter marisflavi</name>
    <dbReference type="NCBI Taxonomy" id="655353"/>
    <lineage>
        <taxon>Bacteria</taxon>
        <taxon>Pseudomonadati</taxon>
        <taxon>Pseudomonadota</taxon>
        <taxon>Alphaproteobacteria</taxon>
        <taxon>Hyphomicrobiales</taxon>
        <taxon>Cohaesibacteraceae</taxon>
    </lineage>
</organism>
<dbReference type="AlphaFoldDB" id="A0A1I5K639"/>
<reference evidence="1 2" key="1">
    <citation type="submission" date="2016-10" db="EMBL/GenBank/DDBJ databases">
        <authorList>
            <person name="de Groot N.N."/>
        </authorList>
    </citation>
    <scope>NUCLEOTIDE SEQUENCE [LARGE SCALE GENOMIC DNA]</scope>
    <source>
        <strain evidence="1 2">CGMCC 1.9157</strain>
    </source>
</reference>
<sequence length="158" mass="17317">MRVLDRYSAAEERIPMLDDVYNHKILEFAGNIPQLERLPSPMASSKAHSKLCGSTIEVDLVVEDGKVAAFGQAVNACALGQAAASVVGRHILGSDLEELRQLRAQMQSMLREAGDPPAGKWDDLKFLQPVRDYPARHASTLLVFDAVVDAFEQIEGRS</sequence>